<sequence length="87" mass="10379">MNESFTEQFEALIDKYTELLLGQSNHELKEKVKVWILYSHIAKSMPALGQHWNQLYPDAKEQVKVMIQEIKHLNERERAKKEGDRRI</sequence>
<evidence type="ECO:0000313" key="3">
    <source>
        <dbReference type="Proteomes" id="UP001213979"/>
    </source>
</evidence>
<organism evidence="2 4">
    <name type="scientific">Anoxybacteroides rupiense</name>
    <dbReference type="NCBI Taxonomy" id="311460"/>
    <lineage>
        <taxon>Bacteria</taxon>
        <taxon>Bacillati</taxon>
        <taxon>Bacillota</taxon>
        <taxon>Bacilli</taxon>
        <taxon>Bacillales</taxon>
        <taxon>Anoxybacillaceae</taxon>
        <taxon>Anoxybacteroides</taxon>
    </lineage>
</organism>
<reference evidence="2 4" key="2">
    <citation type="submission" date="2023-03" db="EMBL/GenBank/DDBJ databases">
        <title>Bacillus Genome Sequencing.</title>
        <authorList>
            <person name="Dunlap C."/>
        </authorList>
    </citation>
    <scope>NUCLEOTIDE SEQUENCE [LARGE SCALE GENOMIC DNA]</scope>
    <source>
        <strain evidence="2 4">NRS-38</strain>
    </source>
</reference>
<dbReference type="Proteomes" id="UP001213979">
    <property type="component" value="Unassembled WGS sequence"/>
</dbReference>
<protein>
    <submittedName>
        <fullName evidence="2">DUF2573 family protein</fullName>
    </submittedName>
</protein>
<evidence type="ECO:0000313" key="4">
    <source>
        <dbReference type="Proteomes" id="UP001339962"/>
    </source>
</evidence>
<reference evidence="1 3" key="1">
    <citation type="submission" date="2023-01" db="EMBL/GenBank/DDBJ databases">
        <title>Genome-based reclassification of Anoxybacillus geothermalis as a later heterotypic synonym of Anoxybacillus rupiensis.</title>
        <authorList>
            <person name="Inan Bektas K."/>
            <person name="Canakci S."/>
            <person name="Belduz A.A."/>
            <person name="Guler H.H."/>
        </authorList>
    </citation>
    <scope>NUCLEOTIDE SEQUENCE [LARGE SCALE GENOMIC DNA]</scope>
    <source>
        <strain evidence="1 3">DSM 17127</strain>
    </source>
</reference>
<dbReference type="InterPro" id="IPR020393">
    <property type="entry name" value="Uncharacterised_YusU"/>
</dbReference>
<comment type="caution">
    <text evidence="2">The sequence shown here is derived from an EMBL/GenBank/DDBJ whole genome shotgun (WGS) entry which is preliminary data.</text>
</comment>
<keyword evidence="3" id="KW-1185">Reference proteome</keyword>
<dbReference type="RefSeq" id="WP_080862771.1">
    <property type="nucleotide sequence ID" value="NZ_JACIDF010000012.1"/>
</dbReference>
<dbReference type="AlphaFoldDB" id="A0ABD5IVW3"/>
<gene>
    <name evidence="2" type="ORF">P9850_11390</name>
    <name evidence="1" type="ORF">PNH38_13965</name>
</gene>
<dbReference type="EMBL" id="JARTLI010000020">
    <property type="protein sequence ID" value="MED5052454.1"/>
    <property type="molecule type" value="Genomic_DNA"/>
</dbReference>
<proteinExistence type="predicted"/>
<evidence type="ECO:0000313" key="1">
    <source>
        <dbReference type="EMBL" id="MDE8564966.1"/>
    </source>
</evidence>
<dbReference type="Pfam" id="PF10835">
    <property type="entry name" value="DUF2573"/>
    <property type="match status" value="1"/>
</dbReference>
<evidence type="ECO:0000313" key="2">
    <source>
        <dbReference type="EMBL" id="MED5052454.1"/>
    </source>
</evidence>
<dbReference type="EMBL" id="JAQOTG010000015">
    <property type="protein sequence ID" value="MDE8564966.1"/>
    <property type="molecule type" value="Genomic_DNA"/>
</dbReference>
<dbReference type="Proteomes" id="UP001339962">
    <property type="component" value="Unassembled WGS sequence"/>
</dbReference>
<accession>A0ABD5IVW3</accession>
<name>A0ABD5IVW3_9BACL</name>